<evidence type="ECO:0000313" key="2">
    <source>
        <dbReference type="Proteomes" id="UP000789396"/>
    </source>
</evidence>
<dbReference type="Proteomes" id="UP000789396">
    <property type="component" value="Unassembled WGS sequence"/>
</dbReference>
<dbReference type="EMBL" id="CAJVPZ010011196">
    <property type="protein sequence ID" value="CAG8627663.1"/>
    <property type="molecule type" value="Genomic_DNA"/>
</dbReference>
<feature type="non-terminal residue" evidence="1">
    <location>
        <position position="1"/>
    </location>
</feature>
<gene>
    <name evidence="1" type="ORF">RFULGI_LOCUS7601</name>
</gene>
<sequence>LDTITNDRPLPTASPLATTLSTNQYFTSFFYDYSNDDSTDNELDKYMDIKIVPIALQDKQACLDSETVSQILFLKKKQSFN</sequence>
<protein>
    <submittedName>
        <fullName evidence="1">16368_t:CDS:1</fullName>
    </submittedName>
</protein>
<name>A0A9N9DA19_9GLOM</name>
<proteinExistence type="predicted"/>
<dbReference type="AlphaFoldDB" id="A0A9N9DA19"/>
<accession>A0A9N9DA19</accession>
<comment type="caution">
    <text evidence="1">The sequence shown here is derived from an EMBL/GenBank/DDBJ whole genome shotgun (WGS) entry which is preliminary data.</text>
</comment>
<keyword evidence="2" id="KW-1185">Reference proteome</keyword>
<organism evidence="1 2">
    <name type="scientific">Racocetra fulgida</name>
    <dbReference type="NCBI Taxonomy" id="60492"/>
    <lineage>
        <taxon>Eukaryota</taxon>
        <taxon>Fungi</taxon>
        <taxon>Fungi incertae sedis</taxon>
        <taxon>Mucoromycota</taxon>
        <taxon>Glomeromycotina</taxon>
        <taxon>Glomeromycetes</taxon>
        <taxon>Diversisporales</taxon>
        <taxon>Gigasporaceae</taxon>
        <taxon>Racocetra</taxon>
    </lineage>
</organism>
<evidence type="ECO:0000313" key="1">
    <source>
        <dbReference type="EMBL" id="CAG8627663.1"/>
    </source>
</evidence>
<dbReference type="OrthoDB" id="2477176at2759"/>
<reference evidence="1" key="1">
    <citation type="submission" date="2021-06" db="EMBL/GenBank/DDBJ databases">
        <authorList>
            <person name="Kallberg Y."/>
            <person name="Tangrot J."/>
            <person name="Rosling A."/>
        </authorList>
    </citation>
    <scope>NUCLEOTIDE SEQUENCE</scope>
    <source>
        <strain evidence="1">IN212</strain>
    </source>
</reference>